<evidence type="ECO:0000256" key="2">
    <source>
        <dbReference type="ARBA" id="ARBA00022737"/>
    </source>
</evidence>
<evidence type="ECO:0000313" key="11">
    <source>
        <dbReference type="EMBL" id="CAF5189704.1"/>
    </source>
</evidence>
<dbReference type="Gene3D" id="1.20.920.10">
    <property type="entry name" value="Bromodomain-like"/>
    <property type="match status" value="1"/>
</dbReference>
<evidence type="ECO:0000256" key="9">
    <source>
        <dbReference type="SAM" id="MobiDB-lite"/>
    </source>
</evidence>
<accession>A0A8S3HYC1</accession>
<dbReference type="InterPro" id="IPR036427">
    <property type="entry name" value="Bromodomain-like_sf"/>
</dbReference>
<evidence type="ECO:0000256" key="4">
    <source>
        <dbReference type="ARBA" id="ARBA00023015"/>
    </source>
</evidence>
<dbReference type="EMBL" id="CAJOBI010324419">
    <property type="protein sequence ID" value="CAF5189704.1"/>
    <property type="molecule type" value="Genomic_DNA"/>
</dbReference>
<name>A0A8S3HYC1_9BILA</name>
<sequence>MPKRVHSASDRDDDTEPTSNQSVPKRTRKVIDDRETNDLCQELYDAVRAYKSEDGRIVCENFIRLPSKRTHADYYTLIKQPIDLIRIQQKIRTDEYRTLEQFIDDIQLLLNNAKIFYRKNSNEWRDANDLSKYFFSKINDENPNRKRMLKKNNEIDNDETIDKKRRVNRQSNGIVTNDTTIKVEREESNDNLSIDPYYFEEFFTAIYNANLNDRVMS</sequence>
<organism evidence="11 12">
    <name type="scientific">Rotaria magnacalcarata</name>
    <dbReference type="NCBI Taxonomy" id="392030"/>
    <lineage>
        <taxon>Eukaryota</taxon>
        <taxon>Metazoa</taxon>
        <taxon>Spiralia</taxon>
        <taxon>Gnathifera</taxon>
        <taxon>Rotifera</taxon>
        <taxon>Eurotatoria</taxon>
        <taxon>Bdelloidea</taxon>
        <taxon>Philodinida</taxon>
        <taxon>Philodinidae</taxon>
        <taxon>Rotaria</taxon>
    </lineage>
</organism>
<dbReference type="GO" id="GO:0003682">
    <property type="term" value="F:chromatin binding"/>
    <property type="evidence" value="ECO:0007669"/>
    <property type="project" value="TreeGrafter"/>
</dbReference>
<keyword evidence="2" id="KW-0677">Repeat</keyword>
<proteinExistence type="predicted"/>
<keyword evidence="4" id="KW-0805">Transcription regulation</keyword>
<keyword evidence="7" id="KW-0539">Nucleus</keyword>
<keyword evidence="3" id="KW-0156">Chromatin regulator</keyword>
<evidence type="ECO:0000256" key="7">
    <source>
        <dbReference type="ARBA" id="ARBA00023242"/>
    </source>
</evidence>
<evidence type="ECO:0000256" key="6">
    <source>
        <dbReference type="ARBA" id="ARBA00023163"/>
    </source>
</evidence>
<dbReference type="GO" id="GO:0006368">
    <property type="term" value="P:transcription elongation by RNA polymerase II"/>
    <property type="evidence" value="ECO:0007669"/>
    <property type="project" value="TreeGrafter"/>
</dbReference>
<dbReference type="GO" id="GO:0016586">
    <property type="term" value="C:RSC-type complex"/>
    <property type="evidence" value="ECO:0007669"/>
    <property type="project" value="InterPro"/>
</dbReference>
<evidence type="ECO:0000256" key="1">
    <source>
        <dbReference type="ARBA" id="ARBA00004123"/>
    </source>
</evidence>
<evidence type="ECO:0000256" key="8">
    <source>
        <dbReference type="PROSITE-ProRule" id="PRU00035"/>
    </source>
</evidence>
<dbReference type="SMART" id="SM00297">
    <property type="entry name" value="BROMO"/>
    <property type="match status" value="1"/>
</dbReference>
<dbReference type="Pfam" id="PF00439">
    <property type="entry name" value="Bromodomain"/>
    <property type="match status" value="1"/>
</dbReference>
<dbReference type="InterPro" id="IPR001487">
    <property type="entry name" value="Bromodomain"/>
</dbReference>
<gene>
    <name evidence="11" type="ORF">SMN809_LOCUS71827</name>
</gene>
<dbReference type="PROSITE" id="PS50014">
    <property type="entry name" value="BROMODOMAIN_2"/>
    <property type="match status" value="1"/>
</dbReference>
<dbReference type="InterPro" id="IPR037382">
    <property type="entry name" value="Rsc/polybromo"/>
</dbReference>
<evidence type="ECO:0000313" key="12">
    <source>
        <dbReference type="Proteomes" id="UP000676336"/>
    </source>
</evidence>
<feature type="non-terminal residue" evidence="11">
    <location>
        <position position="1"/>
    </location>
</feature>
<dbReference type="PRINTS" id="PR00503">
    <property type="entry name" value="BROMODOMAIN"/>
</dbReference>
<reference evidence="11" key="1">
    <citation type="submission" date="2021-02" db="EMBL/GenBank/DDBJ databases">
        <authorList>
            <person name="Nowell W R."/>
        </authorList>
    </citation>
    <scope>NUCLEOTIDE SEQUENCE</scope>
</reference>
<evidence type="ECO:0000256" key="5">
    <source>
        <dbReference type="ARBA" id="ARBA00023117"/>
    </source>
</evidence>
<dbReference type="PANTHER" id="PTHR16062">
    <property type="entry name" value="SWI/SNF-RELATED"/>
    <property type="match status" value="1"/>
</dbReference>
<evidence type="ECO:0000259" key="10">
    <source>
        <dbReference type="PROSITE" id="PS50014"/>
    </source>
</evidence>
<feature type="region of interest" description="Disordered" evidence="9">
    <location>
        <begin position="1"/>
        <end position="30"/>
    </location>
</feature>
<dbReference type="Proteomes" id="UP000676336">
    <property type="component" value="Unassembled WGS sequence"/>
</dbReference>
<dbReference type="PANTHER" id="PTHR16062:SF19">
    <property type="entry name" value="PROTEIN POLYBROMO-1"/>
    <property type="match status" value="1"/>
</dbReference>
<protein>
    <recommendedName>
        <fullName evidence="10">Bromo domain-containing protein</fullName>
    </recommendedName>
</protein>
<feature type="domain" description="Bromo" evidence="10">
    <location>
        <begin position="54"/>
        <end position="124"/>
    </location>
</feature>
<dbReference type="SUPFAM" id="SSF47370">
    <property type="entry name" value="Bromodomain"/>
    <property type="match status" value="1"/>
</dbReference>
<dbReference type="AlphaFoldDB" id="A0A8S3HYC1"/>
<dbReference type="GO" id="GO:0006338">
    <property type="term" value="P:chromatin remodeling"/>
    <property type="evidence" value="ECO:0007669"/>
    <property type="project" value="InterPro"/>
</dbReference>
<comment type="caution">
    <text evidence="11">The sequence shown here is derived from an EMBL/GenBank/DDBJ whole genome shotgun (WGS) entry which is preliminary data.</text>
</comment>
<evidence type="ECO:0000256" key="3">
    <source>
        <dbReference type="ARBA" id="ARBA00022853"/>
    </source>
</evidence>
<keyword evidence="5 8" id="KW-0103">Bromodomain</keyword>
<comment type="subcellular location">
    <subcellularLocation>
        <location evidence="1">Nucleus</location>
    </subcellularLocation>
</comment>
<keyword evidence="6" id="KW-0804">Transcription</keyword>